<keyword evidence="3" id="KW-0227">DNA damage</keyword>
<name>Q0RCZ8_FRAAA</name>
<comment type="similarity">
    <text evidence="3">Belongs to the prokaryotic Ku family.</text>
</comment>
<comment type="function">
    <text evidence="3">With LigD forms a non-homologous end joining (NHEJ) DNA repair enzyme, which repairs dsDNA breaks with reduced fidelity. Binds linear dsDNA with 5'- and 3'- overhangs but not closed circular dsDNA nor ssDNA. Recruits and stimulates the ligase activity of LigD.</text>
</comment>
<feature type="compositionally biased region" description="Low complexity" evidence="4">
    <location>
        <begin position="262"/>
        <end position="275"/>
    </location>
</feature>
<keyword evidence="7" id="KW-1185">Reference proteome</keyword>
<dbReference type="Gene3D" id="2.40.290.10">
    <property type="match status" value="1"/>
</dbReference>
<dbReference type="KEGG" id="fal:FRAAL6052"/>
<dbReference type="GO" id="GO:0006303">
    <property type="term" value="P:double-strand break repair via nonhomologous end joining"/>
    <property type="evidence" value="ECO:0007669"/>
    <property type="project" value="UniProtKB-UniRule"/>
</dbReference>
<evidence type="ECO:0000256" key="4">
    <source>
        <dbReference type="SAM" id="MobiDB-lite"/>
    </source>
</evidence>
<feature type="region of interest" description="Disordered" evidence="4">
    <location>
        <begin position="254"/>
        <end position="370"/>
    </location>
</feature>
<dbReference type="Proteomes" id="UP000000657">
    <property type="component" value="Chromosome"/>
</dbReference>
<dbReference type="SUPFAM" id="SSF100939">
    <property type="entry name" value="SPOC domain-like"/>
    <property type="match status" value="1"/>
</dbReference>
<dbReference type="eggNOG" id="COG1273">
    <property type="taxonomic scope" value="Bacteria"/>
</dbReference>
<dbReference type="HAMAP" id="MF_01875">
    <property type="entry name" value="Prokaryotic_Ku"/>
    <property type="match status" value="1"/>
</dbReference>
<dbReference type="CDD" id="cd00789">
    <property type="entry name" value="KU_like"/>
    <property type="match status" value="1"/>
</dbReference>
<dbReference type="GO" id="GO:0006310">
    <property type="term" value="P:DNA recombination"/>
    <property type="evidence" value="ECO:0007669"/>
    <property type="project" value="UniProtKB-KW"/>
</dbReference>
<dbReference type="AlphaFoldDB" id="Q0RCZ8"/>
<keyword evidence="1 3" id="KW-0238">DNA-binding</keyword>
<protein>
    <recommendedName>
        <fullName evidence="3">Non-homologous end joining protein Ku</fullName>
    </recommendedName>
</protein>
<dbReference type="SMART" id="SM00559">
    <property type="entry name" value="Ku78"/>
    <property type="match status" value="1"/>
</dbReference>
<evidence type="ECO:0000259" key="5">
    <source>
        <dbReference type="SMART" id="SM00559"/>
    </source>
</evidence>
<evidence type="ECO:0000256" key="2">
    <source>
        <dbReference type="ARBA" id="ARBA00023172"/>
    </source>
</evidence>
<feature type="compositionally biased region" description="Low complexity" evidence="4">
    <location>
        <begin position="283"/>
        <end position="341"/>
    </location>
</feature>
<feature type="domain" description="Ku" evidence="5">
    <location>
        <begin position="52"/>
        <end position="180"/>
    </location>
</feature>
<proteinExistence type="inferred from homology"/>
<comment type="subunit">
    <text evidence="3">Homodimer. Interacts with LigD.</text>
</comment>
<dbReference type="InterPro" id="IPR016194">
    <property type="entry name" value="SPOC-like_C_dom_sf"/>
</dbReference>
<reference evidence="6 7" key="1">
    <citation type="journal article" date="2007" name="Genome Res.">
        <title>Genome characteristics of facultatively symbiotic Frankia sp. strains reflect host range and host plant biogeography.</title>
        <authorList>
            <person name="Normand P."/>
            <person name="Lapierre P."/>
            <person name="Tisa L.S."/>
            <person name="Gogarten J.P."/>
            <person name="Alloisio N."/>
            <person name="Bagnarol E."/>
            <person name="Bassi C.A."/>
            <person name="Berry A.M."/>
            <person name="Bickhart D.M."/>
            <person name="Choisne N."/>
            <person name="Couloux A."/>
            <person name="Cournoyer B."/>
            <person name="Cruveiller S."/>
            <person name="Daubin V."/>
            <person name="Demange N."/>
            <person name="Francino M.P."/>
            <person name="Goltsman E."/>
            <person name="Huang Y."/>
            <person name="Kopp O.R."/>
            <person name="Labarre L."/>
            <person name="Lapidus A."/>
            <person name="Lavire C."/>
            <person name="Marechal J."/>
            <person name="Martinez M."/>
            <person name="Mastronunzio J.E."/>
            <person name="Mullin B.C."/>
            <person name="Niemann J."/>
            <person name="Pujic P."/>
            <person name="Rawnsley T."/>
            <person name="Rouy Z."/>
            <person name="Schenowitz C."/>
            <person name="Sellstedt A."/>
            <person name="Tavares F."/>
            <person name="Tomkins J.P."/>
            <person name="Vallenet D."/>
            <person name="Valverde C."/>
            <person name="Wall L.G."/>
            <person name="Wang Y."/>
            <person name="Medigue C."/>
            <person name="Benson D.R."/>
        </authorList>
    </citation>
    <scope>NUCLEOTIDE SEQUENCE [LARGE SCALE GENOMIC DNA]</scope>
    <source>
        <strain evidence="7">DSM 45986 / CECT 9034 / ACN14a</strain>
    </source>
</reference>
<organism evidence="6 7">
    <name type="scientific">Frankia alni (strain DSM 45986 / CECT 9034 / ACN14a)</name>
    <dbReference type="NCBI Taxonomy" id="326424"/>
    <lineage>
        <taxon>Bacteria</taxon>
        <taxon>Bacillati</taxon>
        <taxon>Actinomycetota</taxon>
        <taxon>Actinomycetes</taxon>
        <taxon>Frankiales</taxon>
        <taxon>Frankiaceae</taxon>
        <taxon>Frankia</taxon>
    </lineage>
</organism>
<dbReference type="PANTHER" id="PTHR41251">
    <property type="entry name" value="NON-HOMOLOGOUS END JOINING PROTEIN KU"/>
    <property type="match status" value="1"/>
</dbReference>
<dbReference type="HOGENOM" id="CLU_048975_1_1_11"/>
<evidence type="ECO:0000256" key="3">
    <source>
        <dbReference type="HAMAP-Rule" id="MF_01875"/>
    </source>
</evidence>
<accession>Q0RCZ8</accession>
<dbReference type="PANTHER" id="PTHR41251:SF1">
    <property type="entry name" value="NON-HOMOLOGOUS END JOINING PROTEIN KU"/>
    <property type="match status" value="1"/>
</dbReference>
<dbReference type="NCBIfam" id="TIGR02772">
    <property type="entry name" value="Ku_bact"/>
    <property type="match status" value="1"/>
</dbReference>
<dbReference type="InterPro" id="IPR009187">
    <property type="entry name" value="Prok_Ku"/>
</dbReference>
<keyword evidence="3" id="KW-0234">DNA repair</keyword>
<dbReference type="EMBL" id="CT573213">
    <property type="protein sequence ID" value="CAJ64676.1"/>
    <property type="molecule type" value="Genomic_DNA"/>
</dbReference>
<dbReference type="GO" id="GO:0003690">
    <property type="term" value="F:double-stranded DNA binding"/>
    <property type="evidence" value="ECO:0007669"/>
    <property type="project" value="UniProtKB-UniRule"/>
</dbReference>
<dbReference type="STRING" id="326424.FRAAL6052"/>
<dbReference type="OrthoDB" id="9795084at2"/>
<evidence type="ECO:0000313" key="7">
    <source>
        <dbReference type="Proteomes" id="UP000000657"/>
    </source>
</evidence>
<sequence>MRSIWKGVISFGLVSIPVRLYSATQERDVAFHQVRRSDGSRVRYRRVAEADGDEVNYADIAKGYELPDGQTVVLTDEDFANLPLSTSRAIDVLEFVPLEQVDPIYFAKSYYIEPDRTGAKPYVLLRDALAESGRVALVKIALRQREQLATLRVRDGVFVLETMIWPDEVREPDFPFLDEDVEVRPQELAMAASLIDTLAADFDPTRFTDEYREALQSVIDAKIAGREVVSPPASPEQEPVGDLMAALRASIAAARRDHPDGAGAAEPAEPVAAAEPADEKASPPEVRGTASKTAPAKAAPAKAAPARTTAAKAARTTAAKSAPARTTAAKGTGARGTAAKDAAAKGETARGAAKSKAAPAHTAAPTRRSA</sequence>
<dbReference type="InterPro" id="IPR006164">
    <property type="entry name" value="DNA_bd_Ku70/Ku80"/>
</dbReference>
<feature type="compositionally biased region" description="Low complexity" evidence="4">
    <location>
        <begin position="349"/>
        <end position="370"/>
    </location>
</feature>
<dbReference type="Pfam" id="PF02735">
    <property type="entry name" value="Ku"/>
    <property type="match status" value="1"/>
</dbReference>
<evidence type="ECO:0000256" key="1">
    <source>
        <dbReference type="ARBA" id="ARBA00023125"/>
    </source>
</evidence>
<evidence type="ECO:0000313" key="6">
    <source>
        <dbReference type="EMBL" id="CAJ64676.1"/>
    </source>
</evidence>
<gene>
    <name evidence="3" type="primary">ku</name>
    <name evidence="6" type="ordered locus">FRAAL6052</name>
</gene>
<dbReference type="RefSeq" id="WP_011607104.1">
    <property type="nucleotide sequence ID" value="NC_008278.1"/>
</dbReference>
<keyword evidence="2 3" id="KW-0233">DNA recombination</keyword>
<dbReference type="FunFam" id="2.40.290.10:FF:000004">
    <property type="entry name" value="Non-homologous end joining protein Ku"/>
    <property type="match status" value="1"/>
</dbReference>